<dbReference type="GO" id="GO:0003688">
    <property type="term" value="F:DNA replication origin binding"/>
    <property type="evidence" value="ECO:0007669"/>
    <property type="project" value="UniProtKB-UniRule"/>
</dbReference>
<protein>
    <recommendedName>
        <fullName evidence="3 6">Origin recognition complex subunit 2</fullName>
    </recommendedName>
</protein>
<organism evidence="9 10">
    <name type="scientific">Ranatra chinensis</name>
    <dbReference type="NCBI Taxonomy" id="642074"/>
    <lineage>
        <taxon>Eukaryota</taxon>
        <taxon>Metazoa</taxon>
        <taxon>Ecdysozoa</taxon>
        <taxon>Arthropoda</taxon>
        <taxon>Hexapoda</taxon>
        <taxon>Insecta</taxon>
        <taxon>Pterygota</taxon>
        <taxon>Neoptera</taxon>
        <taxon>Paraneoptera</taxon>
        <taxon>Hemiptera</taxon>
        <taxon>Heteroptera</taxon>
        <taxon>Panheteroptera</taxon>
        <taxon>Nepomorpha</taxon>
        <taxon>Nepidae</taxon>
        <taxon>Ranatrinae</taxon>
        <taxon>Ranatra</taxon>
    </lineage>
</organism>
<dbReference type="InterPro" id="IPR056772">
    <property type="entry name" value="RecA-like_ORC2"/>
</dbReference>
<dbReference type="AlphaFoldDB" id="A0ABD0YNE6"/>
<keyword evidence="5 6" id="KW-0539">Nucleus</keyword>
<dbReference type="Proteomes" id="UP001558652">
    <property type="component" value="Unassembled WGS sequence"/>
</dbReference>
<proteinExistence type="inferred from homology"/>
<dbReference type="GO" id="GO:0005664">
    <property type="term" value="C:nuclear origin of replication recognition complex"/>
    <property type="evidence" value="ECO:0007669"/>
    <property type="project" value="UniProtKB-UniRule"/>
</dbReference>
<dbReference type="EMBL" id="JBFDAA010000005">
    <property type="protein sequence ID" value="KAL1132700.1"/>
    <property type="molecule type" value="Genomic_DNA"/>
</dbReference>
<accession>A0ABD0YNE6</accession>
<evidence type="ECO:0000313" key="9">
    <source>
        <dbReference type="EMBL" id="KAL1132700.1"/>
    </source>
</evidence>
<feature type="domain" description="Origin recognition complex subunit 2 winged-helix" evidence="8">
    <location>
        <begin position="266"/>
        <end position="317"/>
    </location>
</feature>
<evidence type="ECO:0000256" key="4">
    <source>
        <dbReference type="ARBA" id="ARBA00022705"/>
    </source>
</evidence>
<dbReference type="GO" id="GO:0006260">
    <property type="term" value="P:DNA replication"/>
    <property type="evidence" value="ECO:0007669"/>
    <property type="project" value="UniProtKB-UniRule"/>
</dbReference>
<evidence type="ECO:0000259" key="7">
    <source>
        <dbReference type="Pfam" id="PF04084"/>
    </source>
</evidence>
<evidence type="ECO:0000256" key="6">
    <source>
        <dbReference type="RuleBase" id="RU368084"/>
    </source>
</evidence>
<dbReference type="PANTHER" id="PTHR14052:SF0">
    <property type="entry name" value="ORIGIN RECOGNITION COMPLEX SUBUNIT 2"/>
    <property type="match status" value="1"/>
</dbReference>
<dbReference type="Pfam" id="PF04084">
    <property type="entry name" value="RecA-like_ORC2"/>
    <property type="match status" value="1"/>
</dbReference>
<comment type="subunit">
    <text evidence="6">Component of the origin recognition complex (ORC).</text>
</comment>
<evidence type="ECO:0000256" key="5">
    <source>
        <dbReference type="ARBA" id="ARBA00023242"/>
    </source>
</evidence>
<evidence type="ECO:0000313" key="10">
    <source>
        <dbReference type="Proteomes" id="UP001558652"/>
    </source>
</evidence>
<comment type="function">
    <text evidence="6">Component of the origin recognition complex (ORC) that binds origins of replication. DNA-binding is ATP-dependent. ORC is required to assemble the pre-replication complex necessary to initiate DNA replication.</text>
</comment>
<comment type="caution">
    <text evidence="9">The sequence shown here is derived from an EMBL/GenBank/DDBJ whole genome shotgun (WGS) entry which is preliminary data.</text>
</comment>
<comment type="similarity">
    <text evidence="2 6">Belongs to the ORC2 family.</text>
</comment>
<feature type="non-terminal residue" evidence="9">
    <location>
        <position position="1"/>
    </location>
</feature>
<gene>
    <name evidence="9" type="ORF">AAG570_010652</name>
</gene>
<evidence type="ECO:0000256" key="3">
    <source>
        <dbReference type="ARBA" id="ARBA00019080"/>
    </source>
</evidence>
<keyword evidence="10" id="KW-1185">Reference proteome</keyword>
<dbReference type="Pfam" id="PF24882">
    <property type="entry name" value="WHD_ORC2"/>
    <property type="match status" value="1"/>
</dbReference>
<dbReference type="PANTHER" id="PTHR14052">
    <property type="entry name" value="ORIGIN RECOGNITION COMPLEX SUBUNIT 2"/>
    <property type="match status" value="1"/>
</dbReference>
<dbReference type="InterPro" id="IPR056773">
    <property type="entry name" value="WHD_ORC2"/>
</dbReference>
<evidence type="ECO:0000256" key="2">
    <source>
        <dbReference type="ARBA" id="ARBA00007421"/>
    </source>
</evidence>
<evidence type="ECO:0000259" key="8">
    <source>
        <dbReference type="Pfam" id="PF24882"/>
    </source>
</evidence>
<reference evidence="9 10" key="1">
    <citation type="submission" date="2024-07" db="EMBL/GenBank/DDBJ databases">
        <title>Chromosome-level genome assembly of the water stick insect Ranatra chinensis (Heteroptera: Nepidae).</title>
        <authorList>
            <person name="Liu X."/>
        </authorList>
    </citation>
    <scope>NUCLEOTIDE SEQUENCE [LARGE SCALE GENOMIC DNA]</scope>
    <source>
        <strain evidence="9">Cailab_2021Rc</strain>
        <tissue evidence="9">Muscle</tissue>
    </source>
</reference>
<name>A0ABD0YNE6_9HEMI</name>
<sequence length="334" mass="38390">SDKYFETHSSKAFTSDHTLSKLNTPKLDQDQLAALLKSVNPGHQNSIKLLNDENTSLFRRWLFTLREGYSILLYGLGSKRNLLNTFHREYLRYQPVLVVNGYFPGLTLKEILDSLIDLLHMKDAPTQTNEIIDAVSLHLENSSSRRTFIIIHNLDGSMLRNDKSQAVLSQLAKIPKLHLLASVDHINCPLLWDQSKLSNYNFAWEDASSFLPYTEETSFESSIMVQRSGSLALAALKNVFQSLTTNSRNIFKLLLKYQLENNTKNMDAGMQFSELYRSCRDSFIVSSDLALRTQLTEFIDHQLVKWRKDSDHLIIPIESGVLKQFQREINEDEE</sequence>
<dbReference type="InterPro" id="IPR007220">
    <property type="entry name" value="ORC2"/>
</dbReference>
<keyword evidence="4 6" id="KW-0235">DNA replication</keyword>
<comment type="subcellular location">
    <subcellularLocation>
        <location evidence="1 6">Nucleus</location>
    </subcellularLocation>
</comment>
<feature type="domain" description="Origin recognition complex subunit 2 RecA-like" evidence="7">
    <location>
        <begin position="47"/>
        <end position="207"/>
    </location>
</feature>
<evidence type="ECO:0000256" key="1">
    <source>
        <dbReference type="ARBA" id="ARBA00004123"/>
    </source>
</evidence>